<dbReference type="Gene3D" id="3.65.10.10">
    <property type="entry name" value="Enolpyruvate transferase domain"/>
    <property type="match status" value="2"/>
</dbReference>
<comment type="pathway">
    <text evidence="1 8">Metabolic intermediate biosynthesis; chorismate biosynthesis; chorismate from D-erythrose 4-phosphate and phosphoenolpyruvate: step 6/7.</text>
</comment>
<feature type="binding site" evidence="8">
    <location>
        <position position="390"/>
    </location>
    <ligand>
        <name>phosphoenolpyruvate</name>
        <dbReference type="ChEBI" id="CHEBI:58702"/>
    </ligand>
</feature>
<evidence type="ECO:0000256" key="5">
    <source>
        <dbReference type="ARBA" id="ARBA00022679"/>
    </source>
</evidence>
<sequence>MDKQLQINAQHGLHGQLSVPGDKSISHRAIMIGSLATGETHVHHFLTSADCLATLQAFKNLGVQIDRQGDEVVVHGVGMHGLKRPEHALQMANSGTTTRLMMGLLAGQAFESRLIGDDSLSKRPMRRVADPLAEMGASIETTEGHLPAVVHGQTLKAADIQLKVASAQVKSALIFAGLQAPGHTVIHELLPTRDHSENMLKAFGADLTVSSDKMTITVGQTDQLNAQTVQVPGDMSSAAFFMVAATFLKGSDITLTNVGLNPSRRGLLDVLVQMGGHVEVNETVSAGEAVGDIRVQSADLHPIALTAEQIPAIIDELPLVALLAAKADGISTIHGAEELRVKETDRIACVERELGKLGANVKALPDGFVIDGRTPWQVNDTVLDSHGDHRIGMMLGLAALLVDQPLTLHRADAVGVSYPEFFDDLNTLLEA</sequence>
<comment type="catalytic activity">
    <reaction evidence="7">
        <text>3-phosphoshikimate + phosphoenolpyruvate = 5-O-(1-carboxyvinyl)-3-phosphoshikimate + phosphate</text>
        <dbReference type="Rhea" id="RHEA:21256"/>
        <dbReference type="ChEBI" id="CHEBI:43474"/>
        <dbReference type="ChEBI" id="CHEBI:57701"/>
        <dbReference type="ChEBI" id="CHEBI:58702"/>
        <dbReference type="ChEBI" id="CHEBI:145989"/>
        <dbReference type="EC" id="2.5.1.19"/>
    </reaction>
    <physiologicalReaction direction="left-to-right" evidence="7">
        <dbReference type="Rhea" id="RHEA:21257"/>
    </physiologicalReaction>
</comment>
<dbReference type="RefSeq" id="WP_056963870.1">
    <property type="nucleotide sequence ID" value="NZ_AZEU01000158.1"/>
</dbReference>
<keyword evidence="4 8" id="KW-0028">Amino-acid biosynthesis</keyword>
<organism evidence="10 11">
    <name type="scientific">Lacticaseibacillus manihotivorans DSM 13343 = JCM 12514</name>
    <dbReference type="NCBI Taxonomy" id="1423769"/>
    <lineage>
        <taxon>Bacteria</taxon>
        <taxon>Bacillati</taxon>
        <taxon>Bacillota</taxon>
        <taxon>Bacilli</taxon>
        <taxon>Lactobacillales</taxon>
        <taxon>Lactobacillaceae</taxon>
        <taxon>Lacticaseibacillus</taxon>
    </lineage>
</organism>
<feature type="binding site" evidence="8">
    <location>
        <position position="23"/>
    </location>
    <ligand>
        <name>3-phosphoshikimate</name>
        <dbReference type="ChEBI" id="CHEBI:145989"/>
    </ligand>
</feature>
<dbReference type="CDD" id="cd01556">
    <property type="entry name" value="EPSP_synthase"/>
    <property type="match status" value="1"/>
</dbReference>
<gene>
    <name evidence="8" type="primary">aroA</name>
    <name evidence="10" type="ORF">FD01_GL001174</name>
</gene>
<evidence type="ECO:0000313" key="11">
    <source>
        <dbReference type="Proteomes" id="UP000051790"/>
    </source>
</evidence>
<dbReference type="InterPro" id="IPR036968">
    <property type="entry name" value="Enolpyruvate_Tfrase_sf"/>
</dbReference>
<feature type="binding site" evidence="8">
    <location>
        <position position="168"/>
    </location>
    <ligand>
        <name>phosphoenolpyruvate</name>
        <dbReference type="ChEBI" id="CHEBI:58702"/>
    </ligand>
</feature>
<dbReference type="GO" id="GO:0009423">
    <property type="term" value="P:chorismate biosynthetic process"/>
    <property type="evidence" value="ECO:0007669"/>
    <property type="project" value="UniProtKB-UniRule"/>
</dbReference>
<evidence type="ECO:0000256" key="6">
    <source>
        <dbReference type="ARBA" id="ARBA00023141"/>
    </source>
</evidence>
<feature type="binding site" evidence="8">
    <location>
        <position position="346"/>
    </location>
    <ligand>
        <name>phosphoenolpyruvate</name>
        <dbReference type="ChEBI" id="CHEBI:58702"/>
    </ligand>
</feature>
<evidence type="ECO:0000313" key="10">
    <source>
        <dbReference type="EMBL" id="KRL44342.1"/>
    </source>
</evidence>
<feature type="binding site" evidence="8">
    <location>
        <position position="123"/>
    </location>
    <ligand>
        <name>phosphoenolpyruvate</name>
        <dbReference type="ChEBI" id="CHEBI:58702"/>
    </ligand>
</feature>
<dbReference type="InterPro" id="IPR013792">
    <property type="entry name" value="RNA3'P_cycl/enolpyr_Trfase_a/b"/>
</dbReference>
<feature type="domain" description="Enolpyruvate transferase" evidence="9">
    <location>
        <begin position="9"/>
        <end position="425"/>
    </location>
</feature>
<feature type="binding site" evidence="8">
    <location>
        <position position="166"/>
    </location>
    <ligand>
        <name>3-phosphoshikimate</name>
        <dbReference type="ChEBI" id="CHEBI:145989"/>
    </ligand>
</feature>
<feature type="binding site" evidence="8">
    <location>
        <position position="168"/>
    </location>
    <ligand>
        <name>3-phosphoshikimate</name>
        <dbReference type="ChEBI" id="CHEBI:145989"/>
    </ligand>
</feature>
<dbReference type="GO" id="GO:0003866">
    <property type="term" value="F:3-phosphoshikimate 1-carboxyvinyltransferase activity"/>
    <property type="evidence" value="ECO:0007669"/>
    <property type="project" value="UniProtKB-UniRule"/>
</dbReference>
<dbReference type="EC" id="2.5.1.19" evidence="8"/>
<evidence type="ECO:0000256" key="3">
    <source>
        <dbReference type="ARBA" id="ARBA00022490"/>
    </source>
</evidence>
<feature type="binding site" evidence="8">
    <location>
        <position position="315"/>
    </location>
    <ligand>
        <name>3-phosphoshikimate</name>
        <dbReference type="ChEBI" id="CHEBI:145989"/>
    </ligand>
</feature>
<dbReference type="UniPathway" id="UPA00053">
    <property type="reaction ID" value="UER00089"/>
</dbReference>
<evidence type="ECO:0000256" key="2">
    <source>
        <dbReference type="ARBA" id="ARBA00009948"/>
    </source>
</evidence>
<keyword evidence="3 8" id="KW-0963">Cytoplasm</keyword>
<dbReference type="FunFam" id="3.65.10.10:FF:000005">
    <property type="entry name" value="3-phosphoshikimate 1-carboxyvinyltransferase"/>
    <property type="match status" value="1"/>
</dbReference>
<dbReference type="Proteomes" id="UP000051790">
    <property type="component" value="Unassembled WGS sequence"/>
</dbReference>
<comment type="function">
    <text evidence="8">Catalyzes the transfer of the enolpyruvyl moiety of phosphoenolpyruvate (PEP) to the 5-hydroxyl of shikimate-3-phosphate (S3P) to produce enolpyruvyl shikimate-3-phosphate and inorganic phosphate.</text>
</comment>
<accession>A0A0R1QHL1</accession>
<dbReference type="PATRIC" id="fig|1423769.4.peg.1267"/>
<comment type="caution">
    <text evidence="8">Lacks conserved residue(s) required for the propagation of feature annotation.</text>
</comment>
<dbReference type="Pfam" id="PF00275">
    <property type="entry name" value="EPSP_synthase"/>
    <property type="match status" value="1"/>
</dbReference>
<feature type="binding site" evidence="8">
    <location>
        <position position="342"/>
    </location>
    <ligand>
        <name>3-phosphoshikimate</name>
        <dbReference type="ChEBI" id="CHEBI:145989"/>
    </ligand>
</feature>
<comment type="subcellular location">
    <subcellularLocation>
        <location evidence="8">Cytoplasm</location>
    </subcellularLocation>
</comment>
<feature type="active site" description="Proton acceptor" evidence="8">
    <location>
        <position position="315"/>
    </location>
</feature>
<name>A0A0R1QHL1_9LACO</name>
<feature type="binding site" evidence="8">
    <location>
        <position position="24"/>
    </location>
    <ligand>
        <name>3-phosphoshikimate</name>
        <dbReference type="ChEBI" id="CHEBI:145989"/>
    </ligand>
</feature>
<dbReference type="PROSITE" id="PS00104">
    <property type="entry name" value="EPSP_SYNTHASE_1"/>
    <property type="match status" value="1"/>
</dbReference>
<dbReference type="OrthoDB" id="9809920at2"/>
<dbReference type="GO" id="GO:0005737">
    <property type="term" value="C:cytoplasm"/>
    <property type="evidence" value="ECO:0007669"/>
    <property type="project" value="UniProtKB-SubCell"/>
</dbReference>
<protein>
    <recommendedName>
        <fullName evidence="8">3-phosphoshikimate 1-carboxyvinyltransferase</fullName>
        <ecNumber evidence="8">2.5.1.19</ecNumber>
    </recommendedName>
    <alternativeName>
        <fullName evidence="8">5-enolpyruvylshikimate-3-phosphate synthase</fullName>
        <shortName evidence="8">EPSP synthase</shortName>
        <shortName evidence="8">EPSPS</shortName>
    </alternativeName>
</protein>
<keyword evidence="5 8" id="KW-0808">Transferase</keyword>
<evidence type="ECO:0000256" key="8">
    <source>
        <dbReference type="HAMAP-Rule" id="MF_00210"/>
    </source>
</evidence>
<keyword evidence="11" id="KW-1185">Reference proteome</keyword>
<dbReference type="InterPro" id="IPR006264">
    <property type="entry name" value="EPSP_synthase"/>
</dbReference>
<feature type="binding site" evidence="8">
    <location>
        <position position="28"/>
    </location>
    <ligand>
        <name>3-phosphoshikimate</name>
        <dbReference type="ChEBI" id="CHEBI:145989"/>
    </ligand>
</feature>
<dbReference type="HAMAP" id="MF_00210">
    <property type="entry name" value="EPSP_synth"/>
    <property type="match status" value="1"/>
</dbReference>
<evidence type="ECO:0000256" key="4">
    <source>
        <dbReference type="ARBA" id="ARBA00022605"/>
    </source>
</evidence>
<comment type="similarity">
    <text evidence="2 8">Belongs to the EPSP synthase family.</text>
</comment>
<dbReference type="GO" id="GO:0009073">
    <property type="term" value="P:aromatic amino acid family biosynthetic process"/>
    <property type="evidence" value="ECO:0007669"/>
    <property type="project" value="UniProtKB-KW"/>
</dbReference>
<dbReference type="InterPro" id="IPR001986">
    <property type="entry name" value="Enolpyruvate_Tfrase_dom"/>
</dbReference>
<dbReference type="NCBIfam" id="TIGR01356">
    <property type="entry name" value="aroA"/>
    <property type="match status" value="1"/>
</dbReference>
<dbReference type="PANTHER" id="PTHR21090:SF5">
    <property type="entry name" value="PENTAFUNCTIONAL AROM POLYPEPTIDE"/>
    <property type="match status" value="1"/>
</dbReference>
<comment type="caution">
    <text evidence="10">The sequence shown here is derived from an EMBL/GenBank/DDBJ whole genome shotgun (WGS) entry which is preliminary data.</text>
</comment>
<dbReference type="PANTHER" id="PTHR21090">
    <property type="entry name" value="AROM/DEHYDROQUINATE SYNTHASE"/>
    <property type="match status" value="1"/>
</dbReference>
<evidence type="ECO:0000259" key="9">
    <source>
        <dbReference type="Pfam" id="PF00275"/>
    </source>
</evidence>
<dbReference type="EMBL" id="AZEU01000158">
    <property type="protein sequence ID" value="KRL44342.1"/>
    <property type="molecule type" value="Genomic_DNA"/>
</dbReference>
<dbReference type="SUPFAM" id="SSF55205">
    <property type="entry name" value="EPT/RTPC-like"/>
    <property type="match status" value="1"/>
</dbReference>
<comment type="subunit">
    <text evidence="8">Monomer.</text>
</comment>
<dbReference type="PIRSF" id="PIRSF000505">
    <property type="entry name" value="EPSPS"/>
    <property type="match status" value="1"/>
</dbReference>
<evidence type="ECO:0000256" key="1">
    <source>
        <dbReference type="ARBA" id="ARBA00004811"/>
    </source>
</evidence>
<dbReference type="AlphaFoldDB" id="A0A0R1QHL1"/>
<feature type="binding site" evidence="8">
    <location>
        <position position="23"/>
    </location>
    <ligand>
        <name>phosphoenolpyruvate</name>
        <dbReference type="ChEBI" id="CHEBI:58702"/>
    </ligand>
</feature>
<dbReference type="InterPro" id="IPR023193">
    <property type="entry name" value="EPSP_synthase_CS"/>
</dbReference>
<proteinExistence type="inferred from homology"/>
<evidence type="ECO:0000256" key="7">
    <source>
        <dbReference type="ARBA" id="ARBA00044633"/>
    </source>
</evidence>
<dbReference type="GO" id="GO:0008652">
    <property type="term" value="P:amino acid biosynthetic process"/>
    <property type="evidence" value="ECO:0007669"/>
    <property type="project" value="UniProtKB-KW"/>
</dbReference>
<reference evidence="10 11" key="1">
    <citation type="journal article" date="2015" name="Genome Announc.">
        <title>Expanding the biotechnology potential of lactobacilli through comparative genomics of 213 strains and associated genera.</title>
        <authorList>
            <person name="Sun Z."/>
            <person name="Harris H.M."/>
            <person name="McCann A."/>
            <person name="Guo C."/>
            <person name="Argimon S."/>
            <person name="Zhang W."/>
            <person name="Yang X."/>
            <person name="Jeffery I.B."/>
            <person name="Cooney J.C."/>
            <person name="Kagawa T.F."/>
            <person name="Liu W."/>
            <person name="Song Y."/>
            <person name="Salvetti E."/>
            <person name="Wrobel A."/>
            <person name="Rasinkangas P."/>
            <person name="Parkhill J."/>
            <person name="Rea M.C."/>
            <person name="O'Sullivan O."/>
            <person name="Ritari J."/>
            <person name="Douillard F.P."/>
            <person name="Paul Ross R."/>
            <person name="Yang R."/>
            <person name="Briner A.E."/>
            <person name="Felis G.E."/>
            <person name="de Vos W.M."/>
            <person name="Barrangou R."/>
            <person name="Klaenhammer T.R."/>
            <person name="Caufield P.W."/>
            <person name="Cui Y."/>
            <person name="Zhang H."/>
            <person name="O'Toole P.W."/>
        </authorList>
    </citation>
    <scope>NUCLEOTIDE SEQUENCE [LARGE SCALE GENOMIC DNA]</scope>
    <source>
        <strain evidence="10 11">DSM 13343</strain>
    </source>
</reference>
<keyword evidence="6 8" id="KW-0057">Aromatic amino acid biosynthesis</keyword>
<feature type="binding site" evidence="8">
    <location>
        <position position="95"/>
    </location>
    <ligand>
        <name>phosphoenolpyruvate</name>
        <dbReference type="ChEBI" id="CHEBI:58702"/>
    </ligand>
</feature>